<name>A0ABR9E5L4_9GAMM</name>
<keyword evidence="2" id="KW-1185">Reference proteome</keyword>
<evidence type="ECO:0000313" key="1">
    <source>
        <dbReference type="EMBL" id="MBE0366285.1"/>
    </source>
</evidence>
<proteinExistence type="predicted"/>
<protein>
    <submittedName>
        <fullName evidence="1">Uncharacterized protein</fullName>
    </submittedName>
</protein>
<sequence length="44" mass="4961">MIKTIHNIKLFIKSLNNGKKLIDELNNSNLYGGSIKAVDIKTFL</sequence>
<gene>
    <name evidence="1" type="ORF">PAUR_a3258</name>
</gene>
<reference evidence="1 2" key="1">
    <citation type="submission" date="2015-03" db="EMBL/GenBank/DDBJ databases">
        <title>Genome sequence of Pseudoalteromonas aurantia.</title>
        <authorList>
            <person name="Xie B.-B."/>
            <person name="Rong J.-C."/>
            <person name="Qin Q.-L."/>
            <person name="Zhang Y.-Z."/>
        </authorList>
    </citation>
    <scope>NUCLEOTIDE SEQUENCE [LARGE SCALE GENOMIC DNA]</scope>
    <source>
        <strain evidence="1 2">208</strain>
    </source>
</reference>
<comment type="caution">
    <text evidence="1">The sequence shown here is derived from an EMBL/GenBank/DDBJ whole genome shotgun (WGS) entry which is preliminary data.</text>
</comment>
<evidence type="ECO:0000313" key="2">
    <source>
        <dbReference type="Proteomes" id="UP000615755"/>
    </source>
</evidence>
<dbReference type="EMBL" id="AQGV01000009">
    <property type="protein sequence ID" value="MBE0366285.1"/>
    <property type="molecule type" value="Genomic_DNA"/>
</dbReference>
<organism evidence="1 2">
    <name type="scientific">Pseudoalteromonas aurantia 208</name>
    <dbReference type="NCBI Taxonomy" id="1314867"/>
    <lineage>
        <taxon>Bacteria</taxon>
        <taxon>Pseudomonadati</taxon>
        <taxon>Pseudomonadota</taxon>
        <taxon>Gammaproteobacteria</taxon>
        <taxon>Alteromonadales</taxon>
        <taxon>Pseudoalteromonadaceae</taxon>
        <taxon>Pseudoalteromonas</taxon>
    </lineage>
</organism>
<accession>A0ABR9E5L4</accession>
<dbReference type="Proteomes" id="UP000615755">
    <property type="component" value="Unassembled WGS sequence"/>
</dbReference>